<dbReference type="GO" id="GO:0016020">
    <property type="term" value="C:membrane"/>
    <property type="evidence" value="ECO:0007669"/>
    <property type="project" value="TreeGrafter"/>
</dbReference>
<dbReference type="InterPro" id="IPR036291">
    <property type="entry name" value="NAD(P)-bd_dom_sf"/>
</dbReference>
<dbReference type="InterPro" id="IPR002347">
    <property type="entry name" value="SDR_fam"/>
</dbReference>
<dbReference type="EMBL" id="VRTS01000004">
    <property type="protein sequence ID" value="TXK62697.1"/>
    <property type="molecule type" value="Genomic_DNA"/>
</dbReference>
<evidence type="ECO:0000313" key="4">
    <source>
        <dbReference type="Proteomes" id="UP000321248"/>
    </source>
</evidence>
<dbReference type="PROSITE" id="PS00061">
    <property type="entry name" value="ADH_SHORT"/>
    <property type="match status" value="1"/>
</dbReference>
<reference evidence="3 4" key="1">
    <citation type="submission" date="2019-08" db="EMBL/GenBank/DDBJ databases">
        <authorList>
            <person name="Karlyshev A.V."/>
        </authorList>
    </citation>
    <scope>NUCLEOTIDE SEQUENCE [LARGE SCALE GENOMIC DNA]</scope>
    <source>
        <strain evidence="3 4">Alg18-2.2</strain>
    </source>
</reference>
<comment type="caution">
    <text evidence="3">The sequence shown here is derived from an EMBL/GenBank/DDBJ whole genome shotgun (WGS) entry which is preliminary data.</text>
</comment>
<evidence type="ECO:0000313" key="3">
    <source>
        <dbReference type="EMBL" id="TXK62697.1"/>
    </source>
</evidence>
<comment type="similarity">
    <text evidence="1">Belongs to the short-chain dehydrogenases/reductases (SDR) family.</text>
</comment>
<dbReference type="Pfam" id="PF00106">
    <property type="entry name" value="adh_short"/>
    <property type="match status" value="1"/>
</dbReference>
<keyword evidence="2" id="KW-0560">Oxidoreductase</keyword>
<dbReference type="Proteomes" id="UP000321248">
    <property type="component" value="Unassembled WGS sequence"/>
</dbReference>
<accession>A0A5C8KNY3</accession>
<proteinExistence type="inferred from homology"/>
<evidence type="ECO:0000256" key="1">
    <source>
        <dbReference type="ARBA" id="ARBA00006484"/>
    </source>
</evidence>
<protein>
    <submittedName>
        <fullName evidence="3">SDR family NAD(P)-dependent oxidoreductase</fullName>
    </submittedName>
</protein>
<dbReference type="GO" id="GO:0016491">
    <property type="term" value="F:oxidoreductase activity"/>
    <property type="evidence" value="ECO:0007669"/>
    <property type="project" value="UniProtKB-KW"/>
</dbReference>
<dbReference type="PRINTS" id="PR00081">
    <property type="entry name" value="GDHRDH"/>
</dbReference>
<gene>
    <name evidence="3" type="ORF">FU658_07550</name>
</gene>
<dbReference type="PANTHER" id="PTHR44196:SF4">
    <property type="entry name" value="SHORT CHAIN DEHYDROGENASE"/>
    <property type="match status" value="1"/>
</dbReference>
<keyword evidence="4" id="KW-1185">Reference proteome</keyword>
<name>A0A5C8KNY3_9GAMM</name>
<dbReference type="InterPro" id="IPR020904">
    <property type="entry name" value="Sc_DH/Rdtase_CS"/>
</dbReference>
<evidence type="ECO:0000256" key="2">
    <source>
        <dbReference type="ARBA" id="ARBA00023002"/>
    </source>
</evidence>
<dbReference type="OrthoDB" id="9790785at2"/>
<dbReference type="AlphaFoldDB" id="A0A5C8KNY3"/>
<dbReference type="Gene3D" id="3.40.50.720">
    <property type="entry name" value="NAD(P)-binding Rossmann-like Domain"/>
    <property type="match status" value="1"/>
</dbReference>
<dbReference type="SUPFAM" id="SSF51735">
    <property type="entry name" value="NAD(P)-binding Rossmann-fold domains"/>
    <property type="match status" value="1"/>
</dbReference>
<dbReference type="PANTHER" id="PTHR44196">
    <property type="entry name" value="DEHYDROGENASE/REDUCTASE SDR FAMILY MEMBER 7B"/>
    <property type="match status" value="1"/>
</dbReference>
<organism evidence="3 4">
    <name type="scientific">Alkalisalibacterium limincola</name>
    <dbReference type="NCBI Taxonomy" id="2699169"/>
    <lineage>
        <taxon>Bacteria</taxon>
        <taxon>Pseudomonadati</taxon>
        <taxon>Pseudomonadota</taxon>
        <taxon>Gammaproteobacteria</taxon>
        <taxon>Lysobacterales</taxon>
        <taxon>Lysobacteraceae</taxon>
        <taxon>Alkalisalibacterium</taxon>
    </lineage>
</organism>
<sequence>MLVVGALGGLGSASARACAAAGAEVVLLGRRVPKLNRLYDELVAAGGRAAIYPLDLEGATPADYADMAERIEGEFGRLDGIVHAAANFPGLTPLELTEPEAFARAIHVNLTAPMLLTQACLPLLKKARDSAVVFVSDAPARIARAHWGGYAVAKHGLQGLVAVLGDELVNSPVRVSALEPGPMRTSLRGRAYFGENPASWPEPSAYAPAVVHLLSADGAEHRGRVWPLELRAG</sequence>